<feature type="region of interest" description="Disordered" evidence="1">
    <location>
        <begin position="154"/>
        <end position="233"/>
    </location>
</feature>
<protein>
    <submittedName>
        <fullName evidence="4">Uncharacterized protein LOC111110012</fullName>
    </submittedName>
</protein>
<evidence type="ECO:0000256" key="1">
    <source>
        <dbReference type="SAM" id="MobiDB-lite"/>
    </source>
</evidence>
<proteinExistence type="predicted"/>
<dbReference type="KEGG" id="cvn:111110012"/>
<reference evidence="4" key="1">
    <citation type="submission" date="2025-08" db="UniProtKB">
        <authorList>
            <consortium name="RefSeq"/>
        </authorList>
    </citation>
    <scope>IDENTIFICATION</scope>
    <source>
        <tissue evidence="4">Whole sample</tissue>
    </source>
</reference>
<dbReference type="AlphaFoldDB" id="A0A8B8BFL2"/>
<keyword evidence="3" id="KW-1185">Reference proteome</keyword>
<evidence type="ECO:0000313" key="4">
    <source>
        <dbReference type="RefSeq" id="XP_022302023.1"/>
    </source>
</evidence>
<name>A0A8B8BFL2_CRAVI</name>
<organism evidence="3 4">
    <name type="scientific">Crassostrea virginica</name>
    <name type="common">Eastern oyster</name>
    <dbReference type="NCBI Taxonomy" id="6565"/>
    <lineage>
        <taxon>Eukaryota</taxon>
        <taxon>Metazoa</taxon>
        <taxon>Spiralia</taxon>
        <taxon>Lophotrochozoa</taxon>
        <taxon>Mollusca</taxon>
        <taxon>Bivalvia</taxon>
        <taxon>Autobranchia</taxon>
        <taxon>Pteriomorphia</taxon>
        <taxon>Ostreida</taxon>
        <taxon>Ostreoidea</taxon>
        <taxon>Ostreidae</taxon>
        <taxon>Crassostrea</taxon>
    </lineage>
</organism>
<sequence>MDWSTFLIIATSFGFPEAKLCYFYDKELDWTNYIWNSSAVSVLYRIRLKQTYCSYDEVCCGSSCCPNPNISYYQYYYSDTNSYNYDTDQYTEMSTGSSLGIAFGIVVTFTFFISCCITCCKQQANESEEAQQQTRAPIYRDVQQVVAYSSDNGTVVIRQPSPPLSQSSSSSNQEHDYQPIPPMNPLLNSSPEGAYEAAAPPYDSTAVAQHTEPPPSYDYVMSHNYPILEESKK</sequence>
<dbReference type="RefSeq" id="XP_022302023.1">
    <property type="nucleotide sequence ID" value="XM_022446315.1"/>
</dbReference>
<gene>
    <name evidence="4" type="primary">LOC111110012</name>
</gene>
<evidence type="ECO:0000313" key="3">
    <source>
        <dbReference type="Proteomes" id="UP000694844"/>
    </source>
</evidence>
<feature type="compositionally biased region" description="Low complexity" evidence="1">
    <location>
        <begin position="191"/>
        <end position="202"/>
    </location>
</feature>
<accession>A0A8B8BFL2</accession>
<keyword evidence="2" id="KW-0812">Transmembrane</keyword>
<keyword evidence="2" id="KW-1133">Transmembrane helix</keyword>
<feature type="transmembrane region" description="Helical" evidence="2">
    <location>
        <begin position="99"/>
        <end position="120"/>
    </location>
</feature>
<dbReference type="Proteomes" id="UP000694844">
    <property type="component" value="Chromosome 8"/>
</dbReference>
<dbReference type="GeneID" id="111110012"/>
<keyword evidence="2" id="KW-0472">Membrane</keyword>
<dbReference type="OrthoDB" id="6160075at2759"/>
<evidence type="ECO:0000256" key="2">
    <source>
        <dbReference type="SAM" id="Phobius"/>
    </source>
</evidence>